<dbReference type="Proteomes" id="UP001164746">
    <property type="component" value="Chromosome 14"/>
</dbReference>
<evidence type="ECO:0000313" key="3">
    <source>
        <dbReference type="Proteomes" id="UP001164746"/>
    </source>
</evidence>
<feature type="transmembrane region" description="Helical" evidence="1">
    <location>
        <begin position="145"/>
        <end position="165"/>
    </location>
</feature>
<keyword evidence="1" id="KW-0812">Transmembrane</keyword>
<evidence type="ECO:0008006" key="4">
    <source>
        <dbReference type="Google" id="ProtNLM"/>
    </source>
</evidence>
<accession>A0ABY7FY33</accession>
<proteinExistence type="predicted"/>
<sequence>MTVLAKFAGSVDDSPCLSNLVNRSVKYSPLKSLVVLSGDRRQRGQGVFSTGNSYATNYRIGGSQSNAQPHALGGVGVPPPPTYSSAISGSYHNVPVTQQHHGATVAPYPAQGNTAGNVSYLNGGPTVANGQNVGKPFCTPCVGCGIFFGIIFVVVILPAIIYYAVVSIRDS</sequence>
<keyword evidence="3" id="KW-1185">Reference proteome</keyword>
<keyword evidence="1" id="KW-0472">Membrane</keyword>
<evidence type="ECO:0000256" key="1">
    <source>
        <dbReference type="SAM" id="Phobius"/>
    </source>
</evidence>
<keyword evidence="1" id="KW-1133">Transmembrane helix</keyword>
<reference evidence="2" key="1">
    <citation type="submission" date="2022-11" db="EMBL/GenBank/DDBJ databases">
        <title>Centuries of genome instability and evolution in soft-shell clam transmissible cancer (bioRxiv).</title>
        <authorList>
            <person name="Hart S.F.M."/>
            <person name="Yonemitsu M.A."/>
            <person name="Giersch R.M."/>
            <person name="Beal B.F."/>
            <person name="Arriagada G."/>
            <person name="Davis B.W."/>
            <person name="Ostrander E.A."/>
            <person name="Goff S.P."/>
            <person name="Metzger M.J."/>
        </authorList>
    </citation>
    <scope>NUCLEOTIDE SEQUENCE</scope>
    <source>
        <strain evidence="2">MELC-2E11</strain>
        <tissue evidence="2">Siphon/mantle</tissue>
    </source>
</reference>
<protein>
    <recommendedName>
        <fullName evidence="4">Brain protein I3</fullName>
    </recommendedName>
</protein>
<evidence type="ECO:0000313" key="2">
    <source>
        <dbReference type="EMBL" id="WAR26079.1"/>
    </source>
</evidence>
<organism evidence="2 3">
    <name type="scientific">Mya arenaria</name>
    <name type="common">Soft-shell clam</name>
    <dbReference type="NCBI Taxonomy" id="6604"/>
    <lineage>
        <taxon>Eukaryota</taxon>
        <taxon>Metazoa</taxon>
        <taxon>Spiralia</taxon>
        <taxon>Lophotrochozoa</taxon>
        <taxon>Mollusca</taxon>
        <taxon>Bivalvia</taxon>
        <taxon>Autobranchia</taxon>
        <taxon>Heteroconchia</taxon>
        <taxon>Euheterodonta</taxon>
        <taxon>Imparidentia</taxon>
        <taxon>Neoheterodontei</taxon>
        <taxon>Myida</taxon>
        <taxon>Myoidea</taxon>
        <taxon>Myidae</taxon>
        <taxon>Mya</taxon>
    </lineage>
</organism>
<gene>
    <name evidence="2" type="ORF">MAR_011783</name>
</gene>
<dbReference type="EMBL" id="CP111025">
    <property type="protein sequence ID" value="WAR26079.1"/>
    <property type="molecule type" value="Genomic_DNA"/>
</dbReference>
<name>A0ABY7FY33_MYAAR</name>